<dbReference type="HAMAP" id="MF_01384">
    <property type="entry name" value="UreD"/>
    <property type="match status" value="1"/>
</dbReference>
<gene>
    <name evidence="3" type="primary">ureD</name>
    <name evidence="4" type="ORF">J2X19_002188</name>
</gene>
<dbReference type="InterPro" id="IPR002669">
    <property type="entry name" value="UreD"/>
</dbReference>
<organism evidence="4 5">
    <name type="scientific">Rhodoferax ferrireducens</name>
    <dbReference type="NCBI Taxonomy" id="192843"/>
    <lineage>
        <taxon>Bacteria</taxon>
        <taxon>Pseudomonadati</taxon>
        <taxon>Pseudomonadota</taxon>
        <taxon>Betaproteobacteria</taxon>
        <taxon>Burkholderiales</taxon>
        <taxon>Comamonadaceae</taxon>
        <taxon>Rhodoferax</taxon>
    </lineage>
</organism>
<dbReference type="PANTHER" id="PTHR33643">
    <property type="entry name" value="UREASE ACCESSORY PROTEIN D"/>
    <property type="match status" value="1"/>
</dbReference>
<comment type="subcellular location">
    <subcellularLocation>
        <location evidence="3">Cytoplasm</location>
    </subcellularLocation>
</comment>
<evidence type="ECO:0000256" key="1">
    <source>
        <dbReference type="ARBA" id="ARBA00007177"/>
    </source>
</evidence>
<dbReference type="RefSeq" id="WP_116603808.1">
    <property type="nucleotide sequence ID" value="NZ_JAVDXT010000002.1"/>
</dbReference>
<dbReference type="Pfam" id="PF01774">
    <property type="entry name" value="UreD"/>
    <property type="match status" value="1"/>
</dbReference>
<dbReference type="EMBL" id="JAVDXT010000002">
    <property type="protein sequence ID" value="MDR7377509.1"/>
    <property type="molecule type" value="Genomic_DNA"/>
</dbReference>
<comment type="function">
    <text evidence="3">Required for maturation of urease via the functional incorporation of the urease nickel metallocenter.</text>
</comment>
<keyword evidence="2 3" id="KW-0143">Chaperone</keyword>
<accession>A0ABU2C898</accession>
<proteinExistence type="inferred from homology"/>
<evidence type="ECO:0000256" key="3">
    <source>
        <dbReference type="HAMAP-Rule" id="MF_01384"/>
    </source>
</evidence>
<protein>
    <recommendedName>
        <fullName evidence="3">Urease accessory protein UreD</fullName>
    </recommendedName>
</protein>
<keyword evidence="3" id="KW-0963">Cytoplasm</keyword>
<dbReference type="PANTHER" id="PTHR33643:SF1">
    <property type="entry name" value="UREASE ACCESSORY PROTEIN D"/>
    <property type="match status" value="1"/>
</dbReference>
<dbReference type="Proteomes" id="UP001180487">
    <property type="component" value="Unassembled WGS sequence"/>
</dbReference>
<evidence type="ECO:0000313" key="4">
    <source>
        <dbReference type="EMBL" id="MDR7377509.1"/>
    </source>
</evidence>
<comment type="caution">
    <text evidence="4">The sequence shown here is derived from an EMBL/GenBank/DDBJ whole genome shotgun (WGS) entry which is preliminary data.</text>
</comment>
<evidence type="ECO:0000313" key="5">
    <source>
        <dbReference type="Proteomes" id="UP001180487"/>
    </source>
</evidence>
<comment type="subunit">
    <text evidence="3">UreD, UreF and UreG form a complex that acts as a GTP-hydrolysis-dependent molecular chaperone, activating the urease apoprotein by helping to assemble the nickel containing metallocenter of UreC. The UreE protein probably delivers the nickel.</text>
</comment>
<sequence>MPWHARLDLNYRLEAHRSIARHQHTGPLRILQSLYPEGDGICHNVLVHPPGGLVGGDTLDIQVQVEPGAHGLVTTPGATRFYRSAGEPALQNTQIHVAAGGRMEWLPTEALCYNQCLAENRLRFHLEPGAELIGWDVTAFGLPQANQPFVQGSFCQHLELPGVWLERGRIDASDTRLLDSPLGLAGHKCMASIFFLAGSKLDNARRAQALDVARQVIDSHPLHPSAGATSPDGQVVVVRVLAPLVEPAMDLVKQVWAAWRAHFWQLSATRPRIWAM</sequence>
<keyword evidence="3" id="KW-0996">Nickel insertion</keyword>
<reference evidence="4 5" key="1">
    <citation type="submission" date="2023-07" db="EMBL/GenBank/DDBJ databases">
        <title>Sorghum-associated microbial communities from plants grown in Nebraska, USA.</title>
        <authorList>
            <person name="Schachtman D."/>
        </authorList>
    </citation>
    <scope>NUCLEOTIDE SEQUENCE [LARGE SCALE GENOMIC DNA]</scope>
    <source>
        <strain evidence="4 5">BE313</strain>
    </source>
</reference>
<keyword evidence="5" id="KW-1185">Reference proteome</keyword>
<comment type="similarity">
    <text evidence="1 3">Belongs to the UreD family.</text>
</comment>
<name>A0ABU2C898_9BURK</name>
<evidence type="ECO:0000256" key="2">
    <source>
        <dbReference type="ARBA" id="ARBA00023186"/>
    </source>
</evidence>